<dbReference type="PROSITE" id="PS50994">
    <property type="entry name" value="INTEGRASE"/>
    <property type="match status" value="1"/>
</dbReference>
<dbReference type="InterPro" id="IPR043502">
    <property type="entry name" value="DNA/RNA_pol_sf"/>
</dbReference>
<keyword evidence="3" id="KW-0808">Transferase</keyword>
<dbReference type="SUPFAM" id="SSF53098">
    <property type="entry name" value="Ribonuclease H-like"/>
    <property type="match status" value="1"/>
</dbReference>
<evidence type="ECO:0000259" key="10">
    <source>
        <dbReference type="PROSITE" id="PS50994"/>
    </source>
</evidence>
<sequence length="1026" mass="116890">MVMEEESTSVAAAQEKVHAVEQDKWTVPLRVNGAVVNFRLDTGAKANLVNERDLRQMKVKPHIQPNHMSLKAYNGQPIVTNGKCNLTVKVKGKEHKLTFVVVPDGHDSLLGDKACERLGLVKRVYLINDSGSDNIPSILEKYSEVFKGFGSLPYTYEIQLKDDATPVVHAPRRVPTPLRDKLKNELDRMVSMGVIKKVEEPTEWVNSMVVVKKPNGDLRVCMDPKDLNAHIKRQHYQLPTRDEIISEMVDAKFFSKLDASQDWQIKLHETSTKYCTFNTPFGRYCFLRMPFGISSAPEVFHRTMEQIIEGIDGVRVYVDDIVLWGSTVDQHNERLKKVLERIKKSGLKLNKAKCQFGVPEITFLGDKLSSTGVKPDKDKVKAILDMPRPEDKKGLLRVLGMINFLGKFIPNLSSKTMNLRLLLHKDSEYIWTESHEREWEGLKASLTTEPVLAYFDPSKKTKISTDSSKDGIGAVLLQAQGDNWRPVAYASRTMTPTECRYAQIEKECLGLVFGFEKFHSFVYGLPTFVAETDHKPLIAIIKKNLCEMSPRIQRLMMKLQRYDFDLLYTPGKHLVFADALSRATTQNPSSEDGLTEADVTLHVDLIAQTLPMSDLKSKQIATETEKDCSLQEVVKCIRDGWPKGECPEYFNIRAELSFVNGLLLRNNRVVIPQSLRPEMLRRLHEGHLGIEKCRRRARTAVYWPGINADIDRMVSSCETCLKYHSKQMKEPMILTELPMEPWQKVGTDLFHWDGKNYLLLIDYFSSYPELALLSSMSAACVIMHMKTIFARHGIPQIVFSDNGPCYSCSDFKHFSEVYDFQHLTSSPLFPQSNGKAEKGVQIVKRLLQKAKDSGSDPYLALLSYRASPLEHGKSPAELLMGRTLRTTLPYVAPKQRLKTQRSRMQLLQHRQKFHYDKSSRPLEPLRKDDTVRLQDANIWKDRATVLEEVGPRSYNVKTEDGVVLRRNRRSLLKTQVTSDLPECHSMPVEMSPPDPENNESLGQKQASPVVLRRSARTVRPPDRLVL</sequence>
<dbReference type="InterPro" id="IPR041588">
    <property type="entry name" value="Integrase_H2C2"/>
</dbReference>
<dbReference type="Proteomes" id="UP000283210">
    <property type="component" value="Chromosome 17"/>
</dbReference>
<evidence type="ECO:0000256" key="7">
    <source>
        <dbReference type="ARBA" id="ARBA00023268"/>
    </source>
</evidence>
<dbReference type="Pfam" id="PF00078">
    <property type="entry name" value="RVT_1"/>
    <property type="match status" value="1"/>
</dbReference>
<evidence type="ECO:0000313" key="12">
    <source>
        <dbReference type="Proteomes" id="UP000283210"/>
    </source>
</evidence>
<feature type="region of interest" description="Disordered" evidence="9">
    <location>
        <begin position="974"/>
        <end position="1026"/>
    </location>
</feature>
<keyword evidence="5" id="KW-0540">Nuclease</keyword>
<keyword evidence="7" id="KW-0511">Multifunctional enzyme</keyword>
<reference evidence="11 12" key="2">
    <citation type="submission" date="2019-01" db="EMBL/GenBank/DDBJ databases">
        <title>A chromosome length genome reference of the Java medaka (oryzias javanicus).</title>
        <authorList>
            <person name="Herpin A."/>
            <person name="Takehana Y."/>
            <person name="Naruse K."/>
            <person name="Ansai S."/>
            <person name="Kawaguchi M."/>
        </authorList>
    </citation>
    <scope>NUCLEOTIDE SEQUENCE [LARGE SCALE GENOMIC DNA]</scope>
    <source>
        <strain evidence="11">RS831</strain>
        <tissue evidence="11">Whole body</tissue>
    </source>
</reference>
<dbReference type="Gene3D" id="3.10.20.370">
    <property type="match status" value="1"/>
</dbReference>
<dbReference type="FunFam" id="1.10.340.70:FF:000003">
    <property type="entry name" value="Protein CBG25708"/>
    <property type="match status" value="1"/>
</dbReference>
<dbReference type="CDD" id="cd01647">
    <property type="entry name" value="RT_LTR"/>
    <property type="match status" value="1"/>
</dbReference>
<dbReference type="CDD" id="cd05481">
    <property type="entry name" value="retropepsin_like_LTR_1"/>
    <property type="match status" value="1"/>
</dbReference>
<dbReference type="AlphaFoldDB" id="A0A3S2MKD2"/>
<dbReference type="GO" id="GO:0004523">
    <property type="term" value="F:RNA-DNA hybrid ribonuclease activity"/>
    <property type="evidence" value="ECO:0007669"/>
    <property type="project" value="UniProtKB-EC"/>
</dbReference>
<feature type="domain" description="Integrase catalytic" evidence="10">
    <location>
        <begin position="734"/>
        <end position="901"/>
    </location>
</feature>
<dbReference type="SUPFAM" id="SSF50630">
    <property type="entry name" value="Acid proteases"/>
    <property type="match status" value="1"/>
</dbReference>
<dbReference type="InterPro" id="IPR036397">
    <property type="entry name" value="RNaseH_sf"/>
</dbReference>
<keyword evidence="6" id="KW-0255">Endonuclease</keyword>
<dbReference type="Gene3D" id="3.30.70.270">
    <property type="match status" value="2"/>
</dbReference>
<evidence type="ECO:0000256" key="9">
    <source>
        <dbReference type="SAM" id="MobiDB-lite"/>
    </source>
</evidence>
<dbReference type="InterPro" id="IPR043128">
    <property type="entry name" value="Rev_trsase/Diguanyl_cyclase"/>
</dbReference>
<dbReference type="Pfam" id="PF17921">
    <property type="entry name" value="Integrase_H2C2"/>
    <property type="match status" value="1"/>
</dbReference>
<dbReference type="InterPro" id="IPR021109">
    <property type="entry name" value="Peptidase_aspartic_dom_sf"/>
</dbReference>
<dbReference type="Gene3D" id="1.10.340.70">
    <property type="match status" value="1"/>
</dbReference>
<dbReference type="InterPro" id="IPR012337">
    <property type="entry name" value="RNaseH-like_sf"/>
</dbReference>
<keyword evidence="4" id="KW-0548">Nucleotidyltransferase</keyword>
<dbReference type="GO" id="GO:0015074">
    <property type="term" value="P:DNA integration"/>
    <property type="evidence" value="ECO:0007669"/>
    <property type="project" value="InterPro"/>
</dbReference>
<dbReference type="Gene3D" id="2.40.70.10">
    <property type="entry name" value="Acid Proteases"/>
    <property type="match status" value="1"/>
</dbReference>
<dbReference type="FunFam" id="3.30.420.10:FF:000063">
    <property type="entry name" value="Retrovirus-related Pol polyprotein from transposon 297-like Protein"/>
    <property type="match status" value="1"/>
</dbReference>
<dbReference type="CDD" id="cd09274">
    <property type="entry name" value="RNase_HI_RT_Ty3"/>
    <property type="match status" value="1"/>
</dbReference>
<dbReference type="FunFam" id="3.10.10.10:FF:000003">
    <property type="entry name" value="Retrovirus-related Pol polyprotein from transposon 297-like Protein"/>
    <property type="match status" value="1"/>
</dbReference>
<evidence type="ECO:0000256" key="8">
    <source>
        <dbReference type="ARBA" id="ARBA00039658"/>
    </source>
</evidence>
<dbReference type="Pfam" id="PF17919">
    <property type="entry name" value="RT_RNaseH_2"/>
    <property type="match status" value="1"/>
</dbReference>
<gene>
    <name evidence="11" type="ORF">OJAV_G00169780</name>
</gene>
<dbReference type="FunFam" id="3.30.70.270:FF:000026">
    <property type="entry name" value="Transposon Ty3-G Gag-Pol polyprotein"/>
    <property type="match status" value="1"/>
</dbReference>
<dbReference type="EMBL" id="CM012453">
    <property type="protein sequence ID" value="RVE61334.1"/>
    <property type="molecule type" value="Genomic_DNA"/>
</dbReference>
<dbReference type="InterPro" id="IPR001584">
    <property type="entry name" value="Integrase_cat-core"/>
</dbReference>
<organism evidence="11 12">
    <name type="scientific">Oryzias javanicus</name>
    <name type="common">Javanese ricefish</name>
    <name type="synonym">Aplocheilus javanicus</name>
    <dbReference type="NCBI Taxonomy" id="123683"/>
    <lineage>
        <taxon>Eukaryota</taxon>
        <taxon>Metazoa</taxon>
        <taxon>Chordata</taxon>
        <taxon>Craniata</taxon>
        <taxon>Vertebrata</taxon>
        <taxon>Euteleostomi</taxon>
        <taxon>Actinopterygii</taxon>
        <taxon>Neopterygii</taxon>
        <taxon>Teleostei</taxon>
        <taxon>Neoteleostei</taxon>
        <taxon>Acanthomorphata</taxon>
        <taxon>Ovalentaria</taxon>
        <taxon>Atherinomorphae</taxon>
        <taxon>Beloniformes</taxon>
        <taxon>Adrianichthyidae</taxon>
        <taxon>Oryziinae</taxon>
        <taxon>Oryzias</taxon>
    </lineage>
</organism>
<evidence type="ECO:0000256" key="5">
    <source>
        <dbReference type="ARBA" id="ARBA00022722"/>
    </source>
</evidence>
<dbReference type="PANTHER" id="PTHR37984:SF5">
    <property type="entry name" value="PROTEIN NYNRIN-LIKE"/>
    <property type="match status" value="1"/>
</dbReference>
<evidence type="ECO:0000256" key="1">
    <source>
        <dbReference type="ARBA" id="ARBA00010879"/>
    </source>
</evidence>
<dbReference type="OrthoDB" id="775972at2759"/>
<reference evidence="11 12" key="1">
    <citation type="submission" date="2018-11" db="EMBL/GenBank/DDBJ databases">
        <authorList>
            <person name="Lopez-Roques C."/>
            <person name="Donnadieu C."/>
            <person name="Bouchez O."/>
            <person name="Klopp C."/>
            <person name="Cabau C."/>
            <person name="Zahm M."/>
        </authorList>
    </citation>
    <scope>NUCLEOTIDE SEQUENCE [LARGE SCALE GENOMIC DNA]</scope>
    <source>
        <strain evidence="11">RS831</strain>
        <tissue evidence="11">Whole body</tissue>
    </source>
</reference>
<dbReference type="Gene3D" id="3.10.10.10">
    <property type="entry name" value="HIV Type 1 Reverse Transcriptase, subunit A, domain 1"/>
    <property type="match status" value="1"/>
</dbReference>
<evidence type="ECO:0000256" key="6">
    <source>
        <dbReference type="ARBA" id="ARBA00022759"/>
    </source>
</evidence>
<dbReference type="Pfam" id="PF13975">
    <property type="entry name" value="gag-asp_proteas"/>
    <property type="match status" value="1"/>
</dbReference>
<keyword evidence="6" id="KW-0378">Hydrolase</keyword>
<dbReference type="FunFam" id="3.10.20.370:FF:000001">
    <property type="entry name" value="Retrovirus-related Pol polyprotein from transposon 17.6-like protein"/>
    <property type="match status" value="1"/>
</dbReference>
<dbReference type="SUPFAM" id="SSF56672">
    <property type="entry name" value="DNA/RNA polymerases"/>
    <property type="match status" value="1"/>
</dbReference>
<dbReference type="EC" id="3.1.26.4" evidence="2"/>
<dbReference type="PANTHER" id="PTHR37984">
    <property type="entry name" value="PROTEIN CBG26694"/>
    <property type="match status" value="1"/>
</dbReference>
<comment type="similarity">
    <text evidence="1">Belongs to the beta type-B retroviral polymerase family. HERV class-II K(HML-2) pol subfamily.</text>
</comment>
<keyword evidence="12" id="KW-1185">Reference proteome</keyword>
<evidence type="ECO:0000256" key="2">
    <source>
        <dbReference type="ARBA" id="ARBA00012180"/>
    </source>
</evidence>
<dbReference type="InterPro" id="IPR050951">
    <property type="entry name" value="Retrovirus_Pol_polyprotein"/>
</dbReference>
<proteinExistence type="inferred from homology"/>
<dbReference type="GO" id="GO:0003676">
    <property type="term" value="F:nucleic acid binding"/>
    <property type="evidence" value="ECO:0007669"/>
    <property type="project" value="InterPro"/>
</dbReference>
<dbReference type="InterPro" id="IPR041577">
    <property type="entry name" value="RT_RNaseH_2"/>
</dbReference>
<name>A0A3S2MKD2_ORYJA</name>
<dbReference type="Gene3D" id="3.30.420.10">
    <property type="entry name" value="Ribonuclease H-like superfamily/Ribonuclease H"/>
    <property type="match status" value="1"/>
</dbReference>
<evidence type="ECO:0000313" key="11">
    <source>
        <dbReference type="EMBL" id="RVE61334.1"/>
    </source>
</evidence>
<evidence type="ECO:0000256" key="3">
    <source>
        <dbReference type="ARBA" id="ARBA00022679"/>
    </source>
</evidence>
<protein>
    <recommendedName>
        <fullName evidence="8">Gypsy retrotransposon integrase-like protein 1</fullName>
        <ecNumber evidence="2">3.1.26.4</ecNumber>
    </recommendedName>
</protein>
<dbReference type="InterPro" id="IPR000477">
    <property type="entry name" value="RT_dom"/>
</dbReference>
<accession>A0A3S2MKD2</accession>
<dbReference type="GO" id="GO:0016779">
    <property type="term" value="F:nucleotidyltransferase activity"/>
    <property type="evidence" value="ECO:0007669"/>
    <property type="project" value="UniProtKB-KW"/>
</dbReference>
<evidence type="ECO:0000256" key="4">
    <source>
        <dbReference type="ARBA" id="ARBA00022695"/>
    </source>
</evidence>